<name>A0A0A0J9K1_9MICO</name>
<dbReference type="Gene3D" id="1.20.120.450">
    <property type="entry name" value="dinb family like domain"/>
    <property type="match status" value="1"/>
</dbReference>
<dbReference type="AlphaFoldDB" id="A0A0A0J9K1"/>
<gene>
    <name evidence="1" type="ORF">N802_18175</name>
</gene>
<dbReference type="InterPro" id="IPR007061">
    <property type="entry name" value="MST-like"/>
</dbReference>
<sequence>MITIDEYLAFCDKALNGYAVCVRQLGDAHVNASLTDSNGTAIEGSNSAFALVAHIVGVMGRWGRTVNRGIVVPRDRDAEFTATGTVDEALALLDMARTRFHEDARAADLAAAPVNPPTEGGRTAYATQGAVLVHVYEELAQHLGHLEITRDAVLASEAHADGRDL</sequence>
<organism evidence="1 2">
    <name type="scientific">Knoellia sinensis KCTC 19936</name>
    <dbReference type="NCBI Taxonomy" id="1385520"/>
    <lineage>
        <taxon>Bacteria</taxon>
        <taxon>Bacillati</taxon>
        <taxon>Actinomycetota</taxon>
        <taxon>Actinomycetes</taxon>
        <taxon>Micrococcales</taxon>
        <taxon>Intrasporangiaceae</taxon>
        <taxon>Knoellia</taxon>
    </lineage>
</organism>
<proteinExistence type="predicted"/>
<dbReference type="STRING" id="1385520.N802_18175"/>
<dbReference type="eggNOG" id="ENOG50331UR">
    <property type="taxonomic scope" value="Bacteria"/>
</dbReference>
<dbReference type="Proteomes" id="UP000030002">
    <property type="component" value="Unassembled WGS sequence"/>
</dbReference>
<comment type="caution">
    <text evidence="1">The sequence shown here is derived from an EMBL/GenBank/DDBJ whole genome shotgun (WGS) entry which is preliminary data.</text>
</comment>
<accession>A0A0A0J9K1</accession>
<evidence type="ECO:0000313" key="2">
    <source>
        <dbReference type="Proteomes" id="UP000030002"/>
    </source>
</evidence>
<protein>
    <recommendedName>
        <fullName evidence="3">Mini-circle protein</fullName>
    </recommendedName>
</protein>
<dbReference type="RefSeq" id="WP_035915995.1">
    <property type="nucleotide sequence ID" value="NZ_AVPJ01000007.1"/>
</dbReference>
<dbReference type="EMBL" id="AVPJ01000007">
    <property type="protein sequence ID" value="KGN32291.1"/>
    <property type="molecule type" value="Genomic_DNA"/>
</dbReference>
<reference evidence="1 2" key="1">
    <citation type="submission" date="2013-08" db="EMBL/GenBank/DDBJ databases">
        <title>The genome sequence of Knoellia sinensis.</title>
        <authorList>
            <person name="Zhu W."/>
            <person name="Wang G."/>
        </authorList>
    </citation>
    <scope>NUCLEOTIDE SEQUENCE [LARGE SCALE GENOMIC DNA]</scope>
    <source>
        <strain evidence="1 2">KCTC 19936</strain>
    </source>
</reference>
<dbReference type="Pfam" id="PF04978">
    <property type="entry name" value="MST"/>
    <property type="match status" value="1"/>
</dbReference>
<keyword evidence="2" id="KW-1185">Reference proteome</keyword>
<evidence type="ECO:0000313" key="1">
    <source>
        <dbReference type="EMBL" id="KGN32291.1"/>
    </source>
</evidence>
<dbReference type="InterPro" id="IPR034660">
    <property type="entry name" value="DinB/YfiT-like"/>
</dbReference>
<dbReference type="SUPFAM" id="SSF109854">
    <property type="entry name" value="DinB/YfiT-like putative metalloenzymes"/>
    <property type="match status" value="1"/>
</dbReference>
<evidence type="ECO:0008006" key="3">
    <source>
        <dbReference type="Google" id="ProtNLM"/>
    </source>
</evidence>